<evidence type="ECO:0000313" key="11">
    <source>
        <dbReference type="EMBL" id="OWY32405.1"/>
    </source>
</evidence>
<evidence type="ECO:0000256" key="8">
    <source>
        <dbReference type="NCBIfam" id="TIGR03221"/>
    </source>
</evidence>
<keyword evidence="6 9" id="KW-0058">Aromatic hydrocarbons catabolism</keyword>
<dbReference type="UniPathway" id="UPA00157">
    <property type="reaction ID" value="UER00260"/>
</dbReference>
<evidence type="ECO:0000313" key="12">
    <source>
        <dbReference type="Proteomes" id="UP000214747"/>
    </source>
</evidence>
<comment type="subunit">
    <text evidence="4">Homodecamer.</text>
</comment>
<dbReference type="InterPro" id="IPR026029">
    <property type="entry name" value="MLI_dom"/>
</dbReference>
<evidence type="ECO:0000256" key="7">
    <source>
        <dbReference type="ARBA" id="ARBA00023235"/>
    </source>
</evidence>
<name>A0A225SN47_9BURK</name>
<dbReference type="GeneID" id="90163649"/>
<keyword evidence="12" id="KW-1185">Reference proteome</keyword>
<organism evidence="11 12">
    <name type="scientific">Herbaspirillum aquaticum</name>
    <dbReference type="NCBI Taxonomy" id="568783"/>
    <lineage>
        <taxon>Bacteria</taxon>
        <taxon>Pseudomonadati</taxon>
        <taxon>Pseudomonadota</taxon>
        <taxon>Betaproteobacteria</taxon>
        <taxon>Burkholderiales</taxon>
        <taxon>Oxalobacteraceae</taxon>
        <taxon>Herbaspirillum</taxon>
    </lineage>
</organism>
<evidence type="ECO:0000259" key="10">
    <source>
        <dbReference type="Pfam" id="PF02426"/>
    </source>
</evidence>
<comment type="caution">
    <text evidence="11">The sequence shown here is derived from an EMBL/GenBank/DDBJ whole genome shotgun (WGS) entry which is preliminary data.</text>
</comment>
<dbReference type="Gene3D" id="3.30.70.1060">
    <property type="entry name" value="Dimeric alpha+beta barrel"/>
    <property type="match status" value="1"/>
</dbReference>
<comment type="catalytic activity">
    <reaction evidence="1 9">
        <text>(S)-muconolactone = (4,5-dihydro-5-oxofuran-2-yl)-acetate</text>
        <dbReference type="Rhea" id="RHEA:12348"/>
        <dbReference type="ChEBI" id="CHEBI:58425"/>
        <dbReference type="ChEBI" id="CHEBI:58736"/>
        <dbReference type="EC" id="5.3.3.4"/>
    </reaction>
</comment>
<keyword evidence="7 9" id="KW-0413">Isomerase</keyword>
<gene>
    <name evidence="11" type="primary">catC</name>
    <name evidence="11" type="ORF">CEJ45_21340</name>
</gene>
<evidence type="ECO:0000256" key="2">
    <source>
        <dbReference type="ARBA" id="ARBA00005193"/>
    </source>
</evidence>
<evidence type="ECO:0000256" key="9">
    <source>
        <dbReference type="PIRNR" id="PIRNR001486"/>
    </source>
</evidence>
<dbReference type="InterPro" id="IPR003464">
    <property type="entry name" value="Muconolactone_d_Isoase"/>
</dbReference>
<dbReference type="GO" id="GO:0016159">
    <property type="term" value="F:muconolactone delta-isomerase activity"/>
    <property type="evidence" value="ECO:0007669"/>
    <property type="project" value="UniProtKB-UniRule"/>
</dbReference>
<protein>
    <recommendedName>
        <fullName evidence="5 8">Muconolactone Delta-isomerase</fullName>
        <shortName evidence="9">MIase</shortName>
        <ecNumber evidence="5 8">5.3.3.4</ecNumber>
    </recommendedName>
</protein>
<comment type="similarity">
    <text evidence="3 9">Belongs to the muconolactone Delta-isomerase family.</text>
</comment>
<dbReference type="NCBIfam" id="TIGR03221">
    <property type="entry name" value="muco_delta"/>
    <property type="match status" value="1"/>
</dbReference>
<dbReference type="EMBL" id="NJGV01000026">
    <property type="protein sequence ID" value="OWY32405.1"/>
    <property type="molecule type" value="Genomic_DNA"/>
</dbReference>
<evidence type="ECO:0000256" key="5">
    <source>
        <dbReference type="ARBA" id="ARBA00012070"/>
    </source>
</evidence>
<reference evidence="11 12" key="1">
    <citation type="journal article" date="2010" name="Int. J. Syst. Evol. Microbiol.">
        <title>Reclassification of Herbaspirillum putei as a later heterotypic synonym of Herbaspirillum huttiense, with the description of H. huttiense subsp. huttiense subsp. nov. and H. huttiense subsp. putei subsp. nov., comb. nov., and description of Herbaspirillum aquaticum sp. nov.</title>
        <authorList>
            <person name="Dobritsa A.P."/>
            <person name="Reddy M.C."/>
            <person name="Samadpour M."/>
        </authorList>
    </citation>
    <scope>NUCLEOTIDE SEQUENCE [LARGE SCALE GENOMIC DNA]</scope>
    <source>
        <strain evidence="11 12">IEH 4430</strain>
    </source>
</reference>
<dbReference type="RefSeq" id="WP_013233325.1">
    <property type="nucleotide sequence ID" value="NZ_NJGV01000026.1"/>
</dbReference>
<comment type="pathway">
    <text evidence="2 9">Aromatic compound metabolism; beta-ketoadipate pathway; 5-oxo-4,5-dihydro-2-furylacetate from catechol: step 3/3.</text>
</comment>
<dbReference type="PIRSF" id="PIRSF001486">
    <property type="entry name" value="CatC"/>
    <property type="match status" value="1"/>
</dbReference>
<evidence type="ECO:0000256" key="3">
    <source>
        <dbReference type="ARBA" id="ARBA00010882"/>
    </source>
</evidence>
<dbReference type="EC" id="5.3.3.4" evidence="5 8"/>
<dbReference type="Pfam" id="PF02426">
    <property type="entry name" value="MIase"/>
    <property type="match status" value="1"/>
</dbReference>
<proteinExistence type="inferred from homology"/>
<dbReference type="AlphaFoldDB" id="A0A225SN47"/>
<dbReference type="Proteomes" id="UP000214747">
    <property type="component" value="Unassembled WGS sequence"/>
</dbReference>
<dbReference type="GO" id="GO:0042952">
    <property type="term" value="P:beta-ketoadipate pathway"/>
    <property type="evidence" value="ECO:0007669"/>
    <property type="project" value="UniProtKB-UniRule"/>
</dbReference>
<evidence type="ECO:0000256" key="4">
    <source>
        <dbReference type="ARBA" id="ARBA00011365"/>
    </source>
</evidence>
<evidence type="ECO:0000256" key="1">
    <source>
        <dbReference type="ARBA" id="ARBA00001739"/>
    </source>
</evidence>
<sequence length="95" mass="10755">MLFMVQMQVNIPATLDKAVADQLKKDEKEMSQKLQREGKWRDLWRVVGQYANVSIFNVSGNDELHNILSALPLYPFMTISVTPLTQHPSAIAQIG</sequence>
<evidence type="ECO:0000256" key="6">
    <source>
        <dbReference type="ARBA" id="ARBA00022797"/>
    </source>
</evidence>
<accession>A0A225SN47</accession>
<dbReference type="InterPro" id="IPR011008">
    <property type="entry name" value="Dimeric_a/b-barrel"/>
</dbReference>
<dbReference type="SUPFAM" id="SSF54909">
    <property type="entry name" value="Dimeric alpha+beta barrel"/>
    <property type="match status" value="1"/>
</dbReference>
<feature type="domain" description="Muconolactone isomerase" evidence="10">
    <location>
        <begin position="1"/>
        <end position="89"/>
    </location>
</feature>